<feature type="coiled-coil region" evidence="4">
    <location>
        <begin position="2046"/>
        <end position="2073"/>
    </location>
</feature>
<dbReference type="InterPro" id="IPR032436">
    <property type="entry name" value="URB1_C"/>
</dbReference>
<feature type="region of interest" description="Disordered" evidence="5">
    <location>
        <begin position="1"/>
        <end position="25"/>
    </location>
</feature>
<dbReference type="Pfam" id="PF11707">
    <property type="entry name" value="Npa1"/>
    <property type="match status" value="1"/>
</dbReference>
<dbReference type="InterPro" id="IPR059018">
    <property type="entry name" value="HEAT_URB1"/>
</dbReference>
<dbReference type="InterPro" id="IPR004910">
    <property type="entry name" value="Yippee/Mis18/Cereblon"/>
</dbReference>
<proteinExistence type="predicted"/>
<dbReference type="GO" id="GO:0005730">
    <property type="term" value="C:nucleolus"/>
    <property type="evidence" value="ECO:0007669"/>
    <property type="project" value="TreeGrafter"/>
</dbReference>
<dbReference type="Pfam" id="PF03226">
    <property type="entry name" value="Yippee-Mis18"/>
    <property type="match status" value="1"/>
</dbReference>
<evidence type="ECO:0000256" key="4">
    <source>
        <dbReference type="SAM" id="Coils"/>
    </source>
</evidence>
<dbReference type="Pfam" id="PF16201">
    <property type="entry name" value="NopRA1"/>
    <property type="match status" value="1"/>
</dbReference>
<keyword evidence="3" id="KW-0862">Zinc</keyword>
<evidence type="ECO:0000313" key="7">
    <source>
        <dbReference type="EMBL" id="KAK9402155.1"/>
    </source>
</evidence>
<dbReference type="PANTHER" id="PTHR13500">
    <property type="entry name" value="NUCLEOLAR PRERIBOSOMAL-ASSOCIATED PROTEIN 1"/>
    <property type="match status" value="1"/>
</dbReference>
<dbReference type="GO" id="GO:0000466">
    <property type="term" value="P:maturation of 5.8S rRNA from tricistronic rRNA transcript (SSU-rRNA, 5.8S rRNA, LSU-rRNA)"/>
    <property type="evidence" value="ECO:0007669"/>
    <property type="project" value="TreeGrafter"/>
</dbReference>
<feature type="domain" description="Mis18" evidence="6">
    <location>
        <begin position="1929"/>
        <end position="2027"/>
    </location>
</feature>
<evidence type="ECO:0000256" key="2">
    <source>
        <dbReference type="ARBA" id="ARBA00022723"/>
    </source>
</evidence>
<accession>A0AAW1BJ29</accession>
<dbReference type="Pfam" id="PF26140">
    <property type="entry name" value="HEAT_URB1"/>
    <property type="match status" value="1"/>
</dbReference>
<dbReference type="GO" id="GO:0046872">
    <property type="term" value="F:metal ion binding"/>
    <property type="evidence" value="ECO:0007669"/>
    <property type="project" value="UniProtKB-KW"/>
</dbReference>
<organism evidence="7 8">
    <name type="scientific">Crotalus adamanteus</name>
    <name type="common">Eastern diamondback rattlesnake</name>
    <dbReference type="NCBI Taxonomy" id="8729"/>
    <lineage>
        <taxon>Eukaryota</taxon>
        <taxon>Metazoa</taxon>
        <taxon>Chordata</taxon>
        <taxon>Craniata</taxon>
        <taxon>Vertebrata</taxon>
        <taxon>Euteleostomi</taxon>
        <taxon>Lepidosauria</taxon>
        <taxon>Squamata</taxon>
        <taxon>Bifurcata</taxon>
        <taxon>Unidentata</taxon>
        <taxon>Episquamata</taxon>
        <taxon>Toxicofera</taxon>
        <taxon>Serpentes</taxon>
        <taxon>Colubroidea</taxon>
        <taxon>Viperidae</taxon>
        <taxon>Crotalinae</taxon>
        <taxon>Crotalus</taxon>
    </lineage>
</organism>
<evidence type="ECO:0000259" key="6">
    <source>
        <dbReference type="PROSITE" id="PS51793"/>
    </source>
</evidence>
<dbReference type="PROSITE" id="PS51793">
    <property type="entry name" value="MIS18"/>
    <property type="match status" value="1"/>
</dbReference>
<reference evidence="7 8" key="1">
    <citation type="journal article" date="2024" name="Proc. Natl. Acad. Sci. U.S.A.">
        <title>The genetic regulatory architecture and epigenomic basis for age-related changes in rattlesnake venom.</title>
        <authorList>
            <person name="Hogan M.P."/>
            <person name="Holding M.L."/>
            <person name="Nystrom G.S."/>
            <person name="Colston T.J."/>
            <person name="Bartlett D.A."/>
            <person name="Mason A.J."/>
            <person name="Ellsworth S.A."/>
            <person name="Rautsaw R.M."/>
            <person name="Lawrence K.C."/>
            <person name="Strickland J.L."/>
            <person name="He B."/>
            <person name="Fraser P."/>
            <person name="Margres M.J."/>
            <person name="Gilbert D.M."/>
            <person name="Gibbs H.L."/>
            <person name="Parkinson C.L."/>
            <person name="Rokyta D.R."/>
        </authorList>
    </citation>
    <scope>NUCLEOTIDE SEQUENCE [LARGE SCALE GENOMIC DNA]</scope>
    <source>
        <strain evidence="7">DRR0105</strain>
    </source>
</reference>
<evidence type="ECO:0000256" key="5">
    <source>
        <dbReference type="SAM" id="MobiDB-lite"/>
    </source>
</evidence>
<gene>
    <name evidence="7" type="ORF">NXF25_010511</name>
</gene>
<dbReference type="EMBL" id="JAOTOJ010000004">
    <property type="protein sequence ID" value="KAK9402155.1"/>
    <property type="molecule type" value="Genomic_DNA"/>
</dbReference>
<evidence type="ECO:0000256" key="3">
    <source>
        <dbReference type="ARBA" id="ARBA00022833"/>
    </source>
</evidence>
<dbReference type="InterPro" id="IPR039844">
    <property type="entry name" value="URB1"/>
</dbReference>
<sequence length="2081" mass="238751">MATKRKSSASAKRQDPPPAKRVRSTEAAEFTGAQFKFLLRDSSTAMKGLETFIAKAKLLPSNEQYDIVEGYIKVSIECAEIFKLLDGERRPESEMLLIFQALENILLRTASDLSHFRIVGMNIVKKLINSYMKLIYAALYSETHRLSRLCLTLLSAMVTQGPDAARDVYSHFDFNNKFLPNLVKKRDYKGKPDIRTAYIQYAVSFLIAGDHSILVQVMELKDFIPDIIRTGLKEDRISTINLLLSTLETKVVLNKDISKTQKVHFFTSEILNHIASLYRWNGITDVSTEDVKASQECGEPGKLLVRELVHKFLMNLCCSLKHGINFYDPSLGTSGRGGNLILLRFLLSLKTAVEDEMVADLMVNIFKVCPDLLNRYFKESQYSFVPRLKSAWLDNMKLLRKIYEAQPDISNAFKTTEFIPLPKLLSMVKVTTVPAVCNKVMFTQGLNIASKTVKHTIFSLITTILKRALKNIDYCQNEKIWEKSEIYTPLIMKEFVQQYREVLSKLLPDMTNIIAVWQSFLKQDKAQEGQKKRGTEAASYMEETNETNKEHGLDDVEITLLKAVLLQVICLYQQVVPHLVAQSNFDFSKLIKGIFTEKGVQQKIPPVLHYNILRLALELPANKFSWFRIQDAAEKVFGERSVFYLLMKMFVTSPHSQLKTATKKLIFKVLHDSGVFEYTGKELELWLSHLDNTIEAKKEIVIQFLERVLVKVVTNPYPYTDKAADFVQEASILQINLFKQDVDNVSVPISHIDDVLDMIDVLVEDGESLNEEIGCTLSEDMVLNTFPFSAIVPASLEARNKLFVDENAREESIVEYLIAVFTDLLHSQRDPLALCLMFQHYDKELQSVGVQLCQFIYYYNLWIPQQAKEALFQQDRNKSTDEVWSSDSSFFTLLKNNYQKGAAALLEEDIQTKLNEAISQLQPQQFSLALKHVLLYLKTSVENFGSLGKNCGLSLVTLYMDLLKSLLRKGDDTELRGQPEQKNTQIEPEPFMEAEILIQDSENEKIMEEMLSLVFKHPILENWFLAIEQHSLPPHSLNPIKSSTSKFLKTNAALFMPLVNVYLDCQEKQHFKHLSKAVKSALREALWPELLNNLLKVESSQPTAMECHVLSKLLPLADTEAFTDLTEKLTLTLERPGNHEQWIIADAVSRALETSAEKVHSWRKHLLLTCMKWLILSFSGSQEQETHSEVENTMLLKLEALLNSVTEVVPDNWNSFVKLGLKYRYKNQTFLKTLNAAINILYQKEISFRQRLTKPEVLYMMITQHSLFLSTILRSQEGSDTNAHLREALVSLLLTLVKLCPAICESNHFAVLLGAYGATLSVSDQKILFLLKLYENNGLSLLDFRILLWGPTAVEHHKTCKSLGKSLWQQPSMQEIMCLLDREVMMRTILHFPQHRHLLSPEKEHIFQSQRKSDLGFEDLYDPCFLLQLFSELLKPECVVACHKFVEINALGLTVAALSSYDSNMRAAAYHVLSSFRTHLEAARFREQKQLLYLMDVVQNGIKQPNLRFTFPLTLYISRVAQQILKPEEHMYTKLNRFLLSHQYLELRKVPGFFHLFYSFDLEHKMEREWVLTIIGEGLRDKNCYQLYHYQRIFHVILSFFHSPLCDEATQYQILEILQNAAYISKAAYELIKDHSLLTWLLSVVEKRFLENKLLIRVISLIQTLWKTNLGNKQTSLNSSSQLELKENQKFLPIQLINEFLHVLLILLNHIRTNLDPVEFIQFFNVLSSVLEYRTLVLEAFREMGRFIINEHILSNNDVLLLLYKWSIISKDMELQNDLHVIAQQYQIKELLKNTDRNKPRLHSQASIRLAQRKSKTEIEATAISGLTENNFHGTVKKFCLTEVTEVNKAASIFLTSIYIGDIWLGARQPDMFMRHIKLICETRSQTIKLSSKLFAFKQLPPRIHQRRPLQVAGERPDNQEGPGAEDLPMVFLCAGCKRPVGDTLSWETNDEDTNCILLKSVTLNVSVHKEQKLSSQAGETGCILETLFCSGCNLNLGNIYRCTPRHLDYKRDLFCLNIDSLESYTLGSSEQKADIDEEPLTLESRANLEESLGRAETILKALEQRLSAVESSFAMLHNIG</sequence>
<dbReference type="InterPro" id="IPR021714">
    <property type="entry name" value="URB1_N"/>
</dbReference>
<name>A0AAW1BJ29_CROAD</name>
<keyword evidence="4" id="KW-0175">Coiled coil</keyword>
<comment type="caution">
    <text evidence="7">The sequence shown here is derived from an EMBL/GenBank/DDBJ whole genome shotgun (WGS) entry which is preliminary data.</text>
</comment>
<evidence type="ECO:0000256" key="1">
    <source>
        <dbReference type="ARBA" id="ARBA00003694"/>
    </source>
</evidence>
<protein>
    <submittedName>
        <fullName evidence="7">Nucleolar pre-ribosomal-associated protein 1</fullName>
    </submittedName>
</protein>
<comment type="function">
    <text evidence="1">Required for recruitment of CENPA to centromeres and normal chromosome segregation during mitosis.</text>
</comment>
<keyword evidence="8" id="KW-1185">Reference proteome</keyword>
<dbReference type="GO" id="GO:0000463">
    <property type="term" value="P:maturation of LSU-rRNA from tricistronic rRNA transcript (SSU-rRNA, 5.8S rRNA, LSU-rRNA)"/>
    <property type="evidence" value="ECO:0007669"/>
    <property type="project" value="TreeGrafter"/>
</dbReference>
<evidence type="ECO:0000313" key="8">
    <source>
        <dbReference type="Proteomes" id="UP001474421"/>
    </source>
</evidence>
<keyword evidence="2" id="KW-0479">Metal-binding</keyword>
<dbReference type="Proteomes" id="UP001474421">
    <property type="component" value="Unassembled WGS sequence"/>
</dbReference>
<dbReference type="PANTHER" id="PTHR13500:SF0">
    <property type="entry name" value="NUCLEOLAR PRE-RIBOSOMAL-ASSOCIATED PROTEIN 1"/>
    <property type="match status" value="1"/>
</dbReference>
<dbReference type="InterPro" id="IPR034752">
    <property type="entry name" value="Mis18"/>
</dbReference>